<evidence type="ECO:0000313" key="2">
    <source>
        <dbReference type="Proteomes" id="UP000095280"/>
    </source>
</evidence>
<dbReference type="AlphaFoldDB" id="A0A1I8FQH7"/>
<sequence length="538" mass="58993">VPAYQSADRLLSKYQLARQLALFVVGKSFVVGKTFAKVGETFVIGEALLIVGESFDVQTDRLAVQQLLQASGTGARLNCRPALTAGRLRLRHPLWGPEWAAKSYIKVRDNADVNGMLLPQRLQCSWPFIEHAELEEVSKDLSSVKFDTTIKNNFVNSGDLLSFAFFSSMGLAIVLVHLAGRYSTRRKYYEPLASEVKAYSAEMGSTVQRTAWIGPFLTARKFQTSLPMYTVYQSLIRRFPAAKRVFVRRFRLTQRQLQHVATRLFSGLCLHCRAKEGCDQACKPESPVTTVMLSKAMTSHASLEGSLPVVDFLSAAGSGGRQGGGHGARGYAPALTFPPAEPLRAVLDSRAVPACCTLPDPVGDMLTGEHTFAYKLDDADLQVQHAAWLRRELLQENPARRRISSRVVKLGSLILLSAPGLRCSRSAGPISKSIGNCCCRQLPSAAPAAESEIPRVSGVAEQKMQQQQQNSQQQLTPLLQQEELATMSIAEQLGAGEVHQGGETELVLSSLVEAGLRASDCIEWQQADRAAFSRFELR</sequence>
<feature type="transmembrane region" description="Helical" evidence="1">
    <location>
        <begin position="160"/>
        <end position="179"/>
    </location>
</feature>
<evidence type="ECO:0000256" key="1">
    <source>
        <dbReference type="SAM" id="Phobius"/>
    </source>
</evidence>
<reference evidence="3" key="1">
    <citation type="submission" date="2016-11" db="UniProtKB">
        <authorList>
            <consortium name="WormBaseParasite"/>
        </authorList>
    </citation>
    <scope>IDENTIFICATION</scope>
</reference>
<organism evidence="2 3">
    <name type="scientific">Macrostomum lignano</name>
    <dbReference type="NCBI Taxonomy" id="282301"/>
    <lineage>
        <taxon>Eukaryota</taxon>
        <taxon>Metazoa</taxon>
        <taxon>Spiralia</taxon>
        <taxon>Lophotrochozoa</taxon>
        <taxon>Platyhelminthes</taxon>
        <taxon>Rhabditophora</taxon>
        <taxon>Macrostomorpha</taxon>
        <taxon>Macrostomida</taxon>
        <taxon>Macrostomidae</taxon>
        <taxon>Macrostomum</taxon>
    </lineage>
</organism>
<dbReference type="Proteomes" id="UP000095280">
    <property type="component" value="Unplaced"/>
</dbReference>
<keyword evidence="1" id="KW-0472">Membrane</keyword>
<keyword evidence="1" id="KW-0812">Transmembrane</keyword>
<name>A0A1I8FQH7_9PLAT</name>
<keyword evidence="2" id="KW-1185">Reference proteome</keyword>
<proteinExistence type="predicted"/>
<evidence type="ECO:0000313" key="3">
    <source>
        <dbReference type="WBParaSite" id="maker-unitig_43199-snap-gene-0.2-mRNA-1"/>
    </source>
</evidence>
<dbReference type="WBParaSite" id="maker-unitig_43199-snap-gene-0.2-mRNA-1">
    <property type="protein sequence ID" value="maker-unitig_43199-snap-gene-0.2-mRNA-1"/>
    <property type="gene ID" value="maker-unitig_43199-snap-gene-0.2"/>
</dbReference>
<accession>A0A1I8FQH7</accession>
<keyword evidence="1" id="KW-1133">Transmembrane helix</keyword>
<protein>
    <submittedName>
        <fullName evidence="3">Guanylate cyclase domain-containing protein</fullName>
    </submittedName>
</protein>